<dbReference type="InterPro" id="IPR009620">
    <property type="entry name" value="UPF0236"/>
</dbReference>
<protein>
    <submittedName>
        <fullName evidence="2">Uncharacterized protein family (UPF0236)</fullName>
    </submittedName>
</protein>
<dbReference type="Pfam" id="PF06782">
    <property type="entry name" value="UPF0236"/>
    <property type="match status" value="1"/>
</dbReference>
<reference evidence="3" key="1">
    <citation type="submission" date="2016-10" db="EMBL/GenBank/DDBJ databases">
        <authorList>
            <person name="Varghese N."/>
            <person name="Submissions S."/>
        </authorList>
    </citation>
    <scope>NUCLEOTIDE SEQUENCE [LARGE SCALE GENOMIC DNA]</scope>
    <source>
        <strain evidence="3">M1</strain>
    </source>
</reference>
<gene>
    <name evidence="2" type="ORF">SAMN05192569_101073</name>
</gene>
<dbReference type="AlphaFoldDB" id="A0A1I0T2M6"/>
<keyword evidence="3" id="KW-1185">Reference proteome</keyword>
<evidence type="ECO:0000256" key="1">
    <source>
        <dbReference type="ARBA" id="ARBA00006539"/>
    </source>
</evidence>
<evidence type="ECO:0000313" key="3">
    <source>
        <dbReference type="Proteomes" id="UP000198650"/>
    </source>
</evidence>
<sequence length="172" mass="19986">MNIQQHLTTNSLTWKEIELDLFRALQNAFAELFTALLEDIDRQLAETRDKRRYHLKDKRRTTIQTLFGEVTFERNYYLDREQNRYTFLLDSFLAFDGSQSISPCLEETAVGLAVECSSYRKAARTLAQMIGYPVMSHEAIRQLVLEAEAPLHCPVNQRYGRVLFVEADGLFV</sequence>
<name>A0A1I0T2M6_9BACL</name>
<comment type="similarity">
    <text evidence="1">Belongs to the UPF0236 family.</text>
</comment>
<organism evidence="2 3">
    <name type="scientific">Parageobacillus thermantarcticus</name>
    <dbReference type="NCBI Taxonomy" id="186116"/>
    <lineage>
        <taxon>Bacteria</taxon>
        <taxon>Bacillati</taxon>
        <taxon>Bacillota</taxon>
        <taxon>Bacilli</taxon>
        <taxon>Bacillales</taxon>
        <taxon>Anoxybacillaceae</taxon>
        <taxon>Parageobacillus</taxon>
    </lineage>
</organism>
<proteinExistence type="inferred from homology"/>
<evidence type="ECO:0000313" key="2">
    <source>
        <dbReference type="EMBL" id="SFA45937.1"/>
    </source>
</evidence>
<accession>A0A1I0T2M6</accession>
<dbReference type="EMBL" id="FOJS01000010">
    <property type="protein sequence ID" value="SFA45937.1"/>
    <property type="molecule type" value="Genomic_DNA"/>
</dbReference>
<dbReference type="Proteomes" id="UP000198650">
    <property type="component" value="Unassembled WGS sequence"/>
</dbReference>
<dbReference type="RefSeq" id="WP_208601767.1">
    <property type="nucleotide sequence ID" value="NZ_FOJS01000010.1"/>
</dbReference>
<feature type="non-terminal residue" evidence="2">
    <location>
        <position position="172"/>
    </location>
</feature>
<dbReference type="STRING" id="186116.SAMN05192569_101073"/>